<dbReference type="Proteomes" id="UP000054538">
    <property type="component" value="Unassembled WGS sequence"/>
</dbReference>
<feature type="compositionally biased region" description="Low complexity" evidence="1">
    <location>
        <begin position="26"/>
        <end position="37"/>
    </location>
</feature>
<organism evidence="3 4">
    <name type="scientific">Paxillus rubicundulus Ve08.2h10</name>
    <dbReference type="NCBI Taxonomy" id="930991"/>
    <lineage>
        <taxon>Eukaryota</taxon>
        <taxon>Fungi</taxon>
        <taxon>Dikarya</taxon>
        <taxon>Basidiomycota</taxon>
        <taxon>Agaricomycotina</taxon>
        <taxon>Agaricomycetes</taxon>
        <taxon>Agaricomycetidae</taxon>
        <taxon>Boletales</taxon>
        <taxon>Paxilineae</taxon>
        <taxon>Paxillaceae</taxon>
        <taxon>Paxillus</taxon>
    </lineage>
</organism>
<sequence>MAQGPPTPPPTSATELRDEARDAHIPPSAASASQSSTGPPPTPDQYLQAFPQIRDLALRSDFAAVVQYAELHDLNGVNDKNYTRLLLITPLILAYLVLDDLTPAQHVLTRMPENLLHHHLSQALTHLLASTFDRKYANIYSRAQALCTLVQQPDFWDATLAKIVTFMTAVFLESFRQRTLGLLRKAFASIKVSQAQIYLGSTREQLLNTLNHQKASSGHWEYDSVTDTFRPIDATGADSTKLTVTAPSSLGTFQLVANGLTKVEV</sequence>
<gene>
    <name evidence="3" type="ORF">PAXRUDRAFT_824267</name>
</gene>
<protein>
    <recommendedName>
        <fullName evidence="2">CSN8/PSMD8/EIF3K domain-containing protein</fullName>
    </recommendedName>
</protein>
<proteinExistence type="predicted"/>
<evidence type="ECO:0000256" key="1">
    <source>
        <dbReference type="SAM" id="MobiDB-lite"/>
    </source>
</evidence>
<evidence type="ECO:0000313" key="3">
    <source>
        <dbReference type="EMBL" id="KIK98084.1"/>
    </source>
</evidence>
<feature type="compositionally biased region" description="Basic and acidic residues" evidence="1">
    <location>
        <begin position="15"/>
        <end position="24"/>
    </location>
</feature>
<keyword evidence="4" id="KW-1185">Reference proteome</keyword>
<dbReference type="STRING" id="930991.A0A0D0E7Y5"/>
<feature type="region of interest" description="Disordered" evidence="1">
    <location>
        <begin position="1"/>
        <end position="45"/>
    </location>
</feature>
<reference evidence="3 4" key="1">
    <citation type="submission" date="2014-04" db="EMBL/GenBank/DDBJ databases">
        <authorList>
            <consortium name="DOE Joint Genome Institute"/>
            <person name="Kuo A."/>
            <person name="Kohler A."/>
            <person name="Jargeat P."/>
            <person name="Nagy L.G."/>
            <person name="Floudas D."/>
            <person name="Copeland A."/>
            <person name="Barry K.W."/>
            <person name="Cichocki N."/>
            <person name="Veneault-Fourrey C."/>
            <person name="LaButti K."/>
            <person name="Lindquist E.A."/>
            <person name="Lipzen A."/>
            <person name="Lundell T."/>
            <person name="Morin E."/>
            <person name="Murat C."/>
            <person name="Sun H."/>
            <person name="Tunlid A."/>
            <person name="Henrissat B."/>
            <person name="Grigoriev I.V."/>
            <person name="Hibbett D.S."/>
            <person name="Martin F."/>
            <person name="Nordberg H.P."/>
            <person name="Cantor M.N."/>
            <person name="Hua S.X."/>
        </authorList>
    </citation>
    <scope>NUCLEOTIDE SEQUENCE [LARGE SCALE GENOMIC DNA]</scope>
    <source>
        <strain evidence="3 4">Ve08.2h10</strain>
    </source>
</reference>
<dbReference type="InParanoid" id="A0A0D0E7Y5"/>
<accession>A0A0D0E7Y5</accession>
<dbReference type="AlphaFoldDB" id="A0A0D0E7Y5"/>
<feature type="compositionally biased region" description="Pro residues" evidence="1">
    <location>
        <begin position="1"/>
        <end position="11"/>
    </location>
</feature>
<dbReference type="HOGENOM" id="CLU_094291_0_0_1"/>
<dbReference type="OrthoDB" id="5351233at2759"/>
<dbReference type="Pfam" id="PF10075">
    <property type="entry name" value="CSN8_PSD8_EIF3K"/>
    <property type="match status" value="1"/>
</dbReference>
<evidence type="ECO:0000313" key="4">
    <source>
        <dbReference type="Proteomes" id="UP000054538"/>
    </source>
</evidence>
<reference evidence="4" key="2">
    <citation type="submission" date="2015-01" db="EMBL/GenBank/DDBJ databases">
        <title>Evolutionary Origins and Diversification of the Mycorrhizal Mutualists.</title>
        <authorList>
            <consortium name="DOE Joint Genome Institute"/>
            <consortium name="Mycorrhizal Genomics Consortium"/>
            <person name="Kohler A."/>
            <person name="Kuo A."/>
            <person name="Nagy L.G."/>
            <person name="Floudas D."/>
            <person name="Copeland A."/>
            <person name="Barry K.W."/>
            <person name="Cichocki N."/>
            <person name="Veneault-Fourrey C."/>
            <person name="LaButti K."/>
            <person name="Lindquist E.A."/>
            <person name="Lipzen A."/>
            <person name="Lundell T."/>
            <person name="Morin E."/>
            <person name="Murat C."/>
            <person name="Riley R."/>
            <person name="Ohm R."/>
            <person name="Sun H."/>
            <person name="Tunlid A."/>
            <person name="Henrissat B."/>
            <person name="Grigoriev I.V."/>
            <person name="Hibbett D.S."/>
            <person name="Martin F."/>
        </authorList>
    </citation>
    <scope>NUCLEOTIDE SEQUENCE [LARGE SCALE GENOMIC DNA]</scope>
    <source>
        <strain evidence="4">Ve08.2h10</strain>
    </source>
</reference>
<dbReference type="InterPro" id="IPR033464">
    <property type="entry name" value="CSN8_PSD8_EIF3K"/>
</dbReference>
<evidence type="ECO:0000259" key="2">
    <source>
        <dbReference type="Pfam" id="PF10075"/>
    </source>
</evidence>
<dbReference type="EMBL" id="KN824907">
    <property type="protein sequence ID" value="KIK98084.1"/>
    <property type="molecule type" value="Genomic_DNA"/>
</dbReference>
<name>A0A0D0E7Y5_9AGAM</name>
<feature type="domain" description="CSN8/PSMD8/EIF3K" evidence="2">
    <location>
        <begin position="86"/>
        <end position="229"/>
    </location>
</feature>